<dbReference type="PROSITE" id="PS51257">
    <property type="entry name" value="PROKAR_LIPOPROTEIN"/>
    <property type="match status" value="1"/>
</dbReference>
<feature type="signal peptide" evidence="1">
    <location>
        <begin position="1"/>
        <end position="18"/>
    </location>
</feature>
<evidence type="ECO:0008006" key="4">
    <source>
        <dbReference type="Google" id="ProtNLM"/>
    </source>
</evidence>
<comment type="caution">
    <text evidence="2">The sequence shown here is derived from an EMBL/GenBank/DDBJ whole genome shotgun (WGS) entry which is preliminary data.</text>
</comment>
<keyword evidence="1" id="KW-0732">Signal</keyword>
<reference evidence="2" key="1">
    <citation type="submission" date="2021-01" db="EMBL/GenBank/DDBJ databases">
        <authorList>
            <consortium name="Genoscope - CEA"/>
            <person name="William W."/>
        </authorList>
    </citation>
    <scope>NUCLEOTIDE SEQUENCE</scope>
</reference>
<evidence type="ECO:0000313" key="3">
    <source>
        <dbReference type="Proteomes" id="UP000688137"/>
    </source>
</evidence>
<evidence type="ECO:0000313" key="2">
    <source>
        <dbReference type="EMBL" id="CAD8053877.1"/>
    </source>
</evidence>
<keyword evidence="3" id="KW-1185">Reference proteome</keyword>
<name>A0A8S1KGT8_PARPR</name>
<organism evidence="2 3">
    <name type="scientific">Paramecium primaurelia</name>
    <dbReference type="NCBI Taxonomy" id="5886"/>
    <lineage>
        <taxon>Eukaryota</taxon>
        <taxon>Sar</taxon>
        <taxon>Alveolata</taxon>
        <taxon>Ciliophora</taxon>
        <taxon>Intramacronucleata</taxon>
        <taxon>Oligohymenophorea</taxon>
        <taxon>Peniculida</taxon>
        <taxon>Parameciidae</taxon>
        <taxon>Paramecium</taxon>
    </lineage>
</organism>
<accession>A0A8S1KGT8</accession>
<dbReference type="EMBL" id="CAJJDM010000019">
    <property type="protein sequence ID" value="CAD8053877.1"/>
    <property type="molecule type" value="Genomic_DNA"/>
</dbReference>
<dbReference type="AlphaFoldDB" id="A0A8S1KGT8"/>
<sequence>MILFRLAIALLTIQSCQSQSTQWVVTHHEGQDSGFNQFQSDIGLITECQQANIQIITSNPYIQKTISLRNFKAFAHSLVVIDYLRPQTMEVQIQIQNKTYDPKVINHIYKRSIMDNCLVGDNQYIEQSFVQEIYGNSLDELNIIMMGGIYNNNEFNMASDQKIAIKQIHILQIQCPENCKRCVYLDNETICTLCNDGFESINNGNCFCNGFKQNDICVEKCYDGYAPDYYQICQQTEIIKSINFQQNLRRIYRKSEQLELEFDLENFRTFEIDIEIQIYNFDILQVFKILMNEGNYVYYLNVNSPYNAINLHEISYRDCETEQFCQIYHFKSKIISIESSKLQFEALLNQQQYRSSSINQDQNTKITYWKLVNLNINILMTKNEISYFNHCIQIERFGYNDKCIKCQSPFIVLDGQCVQKCPLQLLKEDDICFDSEIQNTELLKLDEFKNQDYYQNEIYWFYNHEFLFSNSMSKHYRYNNLKTHYGITIQAKILFINYRSDLNVIISINNEQNVIIQNKQEYKNNSDSFVYLNQFIPHNNTELLIQIQSQFDQSYMTNVVLLIHQCTPYCKSCTGPKQSECLEYETDLKEFNAITQQCNPGYFKTKGDYCMYCLNRDCIVCSDGLNCQQCKKGCILTKYGQCDCN</sequence>
<dbReference type="Proteomes" id="UP000688137">
    <property type="component" value="Unassembled WGS sequence"/>
</dbReference>
<evidence type="ECO:0000256" key="1">
    <source>
        <dbReference type="SAM" id="SignalP"/>
    </source>
</evidence>
<dbReference type="OMA" id="WVVTHHE"/>
<proteinExistence type="predicted"/>
<feature type="chain" id="PRO_5035823611" description="Insulin-like growth factor binding protein, N-terminal" evidence="1">
    <location>
        <begin position="19"/>
        <end position="645"/>
    </location>
</feature>
<gene>
    <name evidence="2" type="ORF">PPRIM_AZ9-3.1.T0210159</name>
</gene>
<protein>
    <recommendedName>
        <fullName evidence="4">Insulin-like growth factor binding protein, N-terminal</fullName>
    </recommendedName>
</protein>